<accession>A0A8J7LNH4</accession>
<dbReference type="GO" id="GO:0005975">
    <property type="term" value="P:carbohydrate metabolic process"/>
    <property type="evidence" value="ECO:0007669"/>
    <property type="project" value="UniProtKB-UniRule"/>
</dbReference>
<evidence type="ECO:0000313" key="9">
    <source>
        <dbReference type="EMBL" id="MBI1492176.1"/>
    </source>
</evidence>
<dbReference type="InterPro" id="IPR039104">
    <property type="entry name" value="6PGL"/>
</dbReference>
<dbReference type="Gene3D" id="3.40.50.1360">
    <property type="match status" value="1"/>
</dbReference>
<comment type="caution">
    <text evidence="9">The sequence shown here is derived from an EMBL/GenBank/DDBJ whole genome shotgun (WGS) entry which is preliminary data.</text>
</comment>
<dbReference type="InterPro" id="IPR037171">
    <property type="entry name" value="NagB/RpiA_transferase-like"/>
</dbReference>
<evidence type="ECO:0000256" key="5">
    <source>
        <dbReference type="ARBA" id="ARBA00013198"/>
    </source>
</evidence>
<sequence length="224" mass="24098">MKINEYADAEMMMIEVAQEIASDLETALEANGKASFAVPGGTTPAPLFDVLCAADIDWANVTVVQTDERWVPDSSPRSNAKLIREHLLADRAAHAKFVSLYNHCENPEDEIEETRAKVADLLPLSVVLLGVGADMHTASLFPGGDNLALAIDPAAPLVMPMRVDSQDEPRITLTEPALNSAMHKHIVVTGAEKKAALERAQGLSGMKAPVTKVWGGARIHWAES</sequence>
<dbReference type="GO" id="GO:0017057">
    <property type="term" value="F:6-phosphogluconolactonase activity"/>
    <property type="evidence" value="ECO:0007669"/>
    <property type="project" value="UniProtKB-UniRule"/>
</dbReference>
<keyword evidence="10" id="KW-1185">Reference proteome</keyword>
<name>A0A8J7LNH4_9RHOB</name>
<keyword evidence="7 9" id="KW-0378">Hydrolase</keyword>
<protein>
    <recommendedName>
        <fullName evidence="6 7">6-phosphogluconolactonase</fullName>
        <shortName evidence="7">6PGL</shortName>
        <ecNumber evidence="5 7">3.1.1.31</ecNumber>
    </recommendedName>
</protein>
<feature type="domain" description="Glucosamine/galactosamine-6-phosphate isomerase" evidence="8">
    <location>
        <begin position="8"/>
        <end position="221"/>
    </location>
</feature>
<dbReference type="CDD" id="cd01400">
    <property type="entry name" value="6PGL"/>
    <property type="match status" value="1"/>
</dbReference>
<comment type="function">
    <text evidence="2 7">Hydrolysis of 6-phosphogluconolactone to 6-phosphogluconate.</text>
</comment>
<dbReference type="NCBIfam" id="TIGR01198">
    <property type="entry name" value="pgl"/>
    <property type="match status" value="1"/>
</dbReference>
<comment type="catalytic activity">
    <reaction evidence="1 7">
        <text>6-phospho-D-glucono-1,5-lactone + H2O = 6-phospho-D-gluconate + H(+)</text>
        <dbReference type="Rhea" id="RHEA:12556"/>
        <dbReference type="ChEBI" id="CHEBI:15377"/>
        <dbReference type="ChEBI" id="CHEBI:15378"/>
        <dbReference type="ChEBI" id="CHEBI:57955"/>
        <dbReference type="ChEBI" id="CHEBI:58759"/>
        <dbReference type="EC" id="3.1.1.31"/>
    </reaction>
</comment>
<dbReference type="InterPro" id="IPR005900">
    <property type="entry name" value="6-phosphogluconolactonase_DevB"/>
</dbReference>
<proteinExistence type="inferred from homology"/>
<dbReference type="AlphaFoldDB" id="A0A8J7LNH4"/>
<dbReference type="InterPro" id="IPR006148">
    <property type="entry name" value="Glc/Gal-6P_isomerase"/>
</dbReference>
<dbReference type="Proteomes" id="UP000640583">
    <property type="component" value="Unassembled WGS sequence"/>
</dbReference>
<reference evidence="9" key="1">
    <citation type="submission" date="2020-10" db="EMBL/GenBank/DDBJ databases">
        <title>Paenihalocynthiibacter styelae gen. nov., sp. nov., isolated from stalked sea squirt Styela clava.</title>
        <authorList>
            <person name="Kim Y.-O."/>
            <person name="Yoon J.-H."/>
        </authorList>
    </citation>
    <scope>NUCLEOTIDE SEQUENCE</scope>
    <source>
        <strain evidence="9">MYP1-1</strain>
    </source>
</reference>
<organism evidence="9 10">
    <name type="scientific">Halocynthiibacter styelae</name>
    <dbReference type="NCBI Taxonomy" id="2761955"/>
    <lineage>
        <taxon>Bacteria</taxon>
        <taxon>Pseudomonadati</taxon>
        <taxon>Pseudomonadota</taxon>
        <taxon>Alphaproteobacteria</taxon>
        <taxon>Rhodobacterales</taxon>
        <taxon>Paracoccaceae</taxon>
        <taxon>Halocynthiibacter</taxon>
    </lineage>
</organism>
<dbReference type="Pfam" id="PF01182">
    <property type="entry name" value="Glucosamine_iso"/>
    <property type="match status" value="1"/>
</dbReference>
<dbReference type="UniPathway" id="UPA00115">
    <property type="reaction ID" value="UER00409"/>
</dbReference>
<dbReference type="PANTHER" id="PTHR11054">
    <property type="entry name" value="6-PHOSPHOGLUCONOLACTONASE"/>
    <property type="match status" value="1"/>
</dbReference>
<evidence type="ECO:0000313" key="10">
    <source>
        <dbReference type="Proteomes" id="UP000640583"/>
    </source>
</evidence>
<dbReference type="GO" id="GO:0006098">
    <property type="term" value="P:pentose-phosphate shunt"/>
    <property type="evidence" value="ECO:0007669"/>
    <property type="project" value="UniProtKB-UniPathway"/>
</dbReference>
<evidence type="ECO:0000259" key="8">
    <source>
        <dbReference type="Pfam" id="PF01182"/>
    </source>
</evidence>
<dbReference type="PANTHER" id="PTHR11054:SF0">
    <property type="entry name" value="6-PHOSPHOGLUCONOLACTONASE"/>
    <property type="match status" value="1"/>
</dbReference>
<evidence type="ECO:0000256" key="7">
    <source>
        <dbReference type="RuleBase" id="RU365095"/>
    </source>
</evidence>
<evidence type="ECO:0000256" key="3">
    <source>
        <dbReference type="ARBA" id="ARBA00004961"/>
    </source>
</evidence>
<dbReference type="SUPFAM" id="SSF100950">
    <property type="entry name" value="NagB/RpiA/CoA transferase-like"/>
    <property type="match status" value="1"/>
</dbReference>
<gene>
    <name evidence="7 9" type="primary">pgl</name>
    <name evidence="9" type="ORF">H1D41_00845</name>
</gene>
<comment type="pathway">
    <text evidence="3 7">Carbohydrate degradation; pentose phosphate pathway; D-ribulose 5-phosphate from D-glucose 6-phosphate (oxidative stage): step 2/3.</text>
</comment>
<comment type="similarity">
    <text evidence="4 7">Belongs to the glucosamine/galactosamine-6-phosphate isomerase family. 6-phosphogluconolactonase subfamily.</text>
</comment>
<evidence type="ECO:0000256" key="1">
    <source>
        <dbReference type="ARBA" id="ARBA00000832"/>
    </source>
</evidence>
<evidence type="ECO:0000256" key="2">
    <source>
        <dbReference type="ARBA" id="ARBA00002681"/>
    </source>
</evidence>
<evidence type="ECO:0000256" key="6">
    <source>
        <dbReference type="ARBA" id="ARBA00020337"/>
    </source>
</evidence>
<dbReference type="RefSeq" id="WP_228847133.1">
    <property type="nucleotide sequence ID" value="NZ_JADCKQ010000001.1"/>
</dbReference>
<dbReference type="EMBL" id="JADCKQ010000001">
    <property type="protein sequence ID" value="MBI1492176.1"/>
    <property type="molecule type" value="Genomic_DNA"/>
</dbReference>
<evidence type="ECO:0000256" key="4">
    <source>
        <dbReference type="ARBA" id="ARBA00010662"/>
    </source>
</evidence>
<dbReference type="EC" id="3.1.1.31" evidence="5 7"/>